<keyword evidence="3" id="KW-0378">Hydrolase</keyword>
<feature type="domain" description="Adenosine deaminase" evidence="4">
    <location>
        <begin position="266"/>
        <end position="567"/>
    </location>
</feature>
<proteinExistence type="predicted"/>
<dbReference type="InterPro" id="IPR001365">
    <property type="entry name" value="A_deaminase_dom"/>
</dbReference>
<evidence type="ECO:0000313" key="5">
    <source>
        <dbReference type="EMBL" id="RKF60083.1"/>
    </source>
</evidence>
<dbReference type="PANTHER" id="PTHR11409">
    <property type="entry name" value="ADENOSINE DEAMINASE"/>
    <property type="match status" value="1"/>
</dbReference>
<dbReference type="GO" id="GO:0006154">
    <property type="term" value="P:adenosine catabolic process"/>
    <property type="evidence" value="ECO:0007669"/>
    <property type="project" value="TreeGrafter"/>
</dbReference>
<sequence>MSFTAESETREMPQDGTEGFKNYSLNWKMILGNGEFKDQAAYDKALNDLMFFEKSGEFDAENIANSSDIEVKAASLLKKIIALDNEQIYRRESDKEGQGTGERCPGRHFLGNVDLINKTELFKVAKKMPKGAHLHIHFNSCLPAKFLVHLARNKDTMYIRSTLPLTSTENLASAQISFMVMTLHEATHTTNSEGNKEFLPLGNLWEEDYCPDRWMPYEKFHNQFDPYDKWTGKGKKYGLERTLAAEKWLIEKMHFSEDEAHDSKQTCNGVWEKFNHRTKMMKGLFAYESAFRLYTDACIRDFVEDNIQYAEIRPNFMKSNSLKRDDGQGSIGNHGILEIVEDQLKKTTDELQKEGKFFGGLKVIYCTPRSFERNQVAYALDECMELKIKHKDLICGFDLVGHEEKGNQLRLFVPEFLNFQKKCREQGIEIPFLFHCGETLIHGGKVDGNLYDAILLNAKRIGHGYSIARHPFLMNVLKERGMAIESCPISNEILGLTPVISGHHLPILLANNVPCTINSDNASFYRSSLSHDFYQVMIGSEAMTLQGWKQLAIWSLDHSCMGADQLKMVKIEWSKKWNEYCYWIVQEYGPRLDKWDPPQDRN</sequence>
<name>A0A420HRN8_9PEZI</name>
<dbReference type="GO" id="GO:0004000">
    <property type="term" value="F:adenosine deaminase activity"/>
    <property type="evidence" value="ECO:0007669"/>
    <property type="project" value="TreeGrafter"/>
</dbReference>
<keyword evidence="2" id="KW-0479">Metal-binding</keyword>
<dbReference type="EMBL" id="MCFK01005447">
    <property type="protein sequence ID" value="RKF60083.1"/>
    <property type="molecule type" value="Genomic_DNA"/>
</dbReference>
<dbReference type="Gene3D" id="3.20.20.140">
    <property type="entry name" value="Metal-dependent hydrolases"/>
    <property type="match status" value="1"/>
</dbReference>
<dbReference type="SUPFAM" id="SSF51556">
    <property type="entry name" value="Metallo-dependent hydrolases"/>
    <property type="match status" value="1"/>
</dbReference>
<dbReference type="OrthoDB" id="7202371at2759"/>
<gene>
    <name evidence="5" type="ORF">OnM2_054056</name>
</gene>
<dbReference type="STRING" id="212602.A0A420HRN8"/>
<dbReference type="InterPro" id="IPR032466">
    <property type="entry name" value="Metal_Hydrolase"/>
</dbReference>
<dbReference type="PANTHER" id="PTHR11409:SF37">
    <property type="entry name" value="ADENOSINE DEAMINASE DOMAIN-CONTAINING PROTEIN"/>
    <property type="match status" value="1"/>
</dbReference>
<evidence type="ECO:0000256" key="3">
    <source>
        <dbReference type="ARBA" id="ARBA00022801"/>
    </source>
</evidence>
<keyword evidence="6" id="KW-1185">Reference proteome</keyword>
<evidence type="ECO:0000256" key="1">
    <source>
        <dbReference type="ARBA" id="ARBA00001947"/>
    </source>
</evidence>
<dbReference type="GO" id="GO:0046872">
    <property type="term" value="F:metal ion binding"/>
    <property type="evidence" value="ECO:0007669"/>
    <property type="project" value="UniProtKB-KW"/>
</dbReference>
<reference evidence="5 6" key="1">
    <citation type="journal article" date="2018" name="BMC Genomics">
        <title>Comparative genome analyses reveal sequence features reflecting distinct modes of host-adaptation between dicot and monocot powdery mildew.</title>
        <authorList>
            <person name="Wu Y."/>
            <person name="Ma X."/>
            <person name="Pan Z."/>
            <person name="Kale S.D."/>
            <person name="Song Y."/>
            <person name="King H."/>
            <person name="Zhang Q."/>
            <person name="Presley C."/>
            <person name="Deng X."/>
            <person name="Wei C.I."/>
            <person name="Xiao S."/>
        </authorList>
    </citation>
    <scope>NUCLEOTIDE SEQUENCE [LARGE SCALE GENOMIC DNA]</scope>
    <source>
        <strain evidence="5">UMSG2</strain>
    </source>
</reference>
<dbReference type="Pfam" id="PF00962">
    <property type="entry name" value="A_deaminase"/>
    <property type="match status" value="1"/>
</dbReference>
<protein>
    <submittedName>
        <fullName evidence="5">Adenosine deaminase 2-A</fullName>
    </submittedName>
</protein>
<dbReference type="GO" id="GO:0046103">
    <property type="term" value="P:inosine biosynthetic process"/>
    <property type="evidence" value="ECO:0007669"/>
    <property type="project" value="TreeGrafter"/>
</dbReference>
<evidence type="ECO:0000313" key="6">
    <source>
        <dbReference type="Proteomes" id="UP000286134"/>
    </source>
</evidence>
<comment type="cofactor">
    <cofactor evidence="1">
        <name>Zn(2+)</name>
        <dbReference type="ChEBI" id="CHEBI:29105"/>
    </cofactor>
</comment>
<dbReference type="Proteomes" id="UP000286134">
    <property type="component" value="Unassembled WGS sequence"/>
</dbReference>
<dbReference type="InterPro" id="IPR006330">
    <property type="entry name" value="Ado/ade_deaminase"/>
</dbReference>
<comment type="caution">
    <text evidence="5">The sequence shown here is derived from an EMBL/GenBank/DDBJ whole genome shotgun (WGS) entry which is preliminary data.</text>
</comment>
<evidence type="ECO:0000259" key="4">
    <source>
        <dbReference type="Pfam" id="PF00962"/>
    </source>
</evidence>
<organism evidence="5 6">
    <name type="scientific">Erysiphe neolycopersici</name>
    <dbReference type="NCBI Taxonomy" id="212602"/>
    <lineage>
        <taxon>Eukaryota</taxon>
        <taxon>Fungi</taxon>
        <taxon>Dikarya</taxon>
        <taxon>Ascomycota</taxon>
        <taxon>Pezizomycotina</taxon>
        <taxon>Leotiomycetes</taxon>
        <taxon>Erysiphales</taxon>
        <taxon>Erysiphaceae</taxon>
        <taxon>Erysiphe</taxon>
    </lineage>
</organism>
<evidence type="ECO:0000256" key="2">
    <source>
        <dbReference type="ARBA" id="ARBA00022723"/>
    </source>
</evidence>
<dbReference type="AlphaFoldDB" id="A0A420HRN8"/>
<accession>A0A420HRN8</accession>